<dbReference type="STRING" id="135651.G0MCS1"/>
<name>G0MCS1_CAEBE</name>
<sequence length="194" mass="22726">MFSLGWTKLNKWDSRPDQVVDDSLTVQFEIRINEMAKVGKKVLRSFDASMEYLSDVVLVVRNQKFYASKLTLASHSEYFNALLLGPYREANMPEITLHGVDPFDMQNYLEFLYLQPSITDETVEGLLLLADQYDTGVLKKSCEGFLIKKSNKSLKKKFQMFRKYNCAMVSKRSMENDLKKFFQEKFINEIRRQI</sequence>
<dbReference type="HOGENOM" id="CLU_1403577_0_0_1"/>
<dbReference type="OrthoDB" id="6046119at2759"/>
<gene>
    <name evidence="2" type="ORF">CAEBREN_28636</name>
</gene>
<dbReference type="SMART" id="SM00225">
    <property type="entry name" value="BTB"/>
    <property type="match status" value="1"/>
</dbReference>
<dbReference type="InterPro" id="IPR011333">
    <property type="entry name" value="SKP1/BTB/POZ_sf"/>
</dbReference>
<dbReference type="eggNOG" id="ENOG502RXUT">
    <property type="taxonomic scope" value="Eukaryota"/>
</dbReference>
<keyword evidence="3" id="KW-1185">Reference proteome</keyword>
<dbReference type="AlphaFoldDB" id="G0MCS1"/>
<dbReference type="PANTHER" id="PTHR22743">
    <property type="entry name" value="MEPRIN/TRAF-LIKE MATH FAMILY-C.ELEGANS"/>
    <property type="match status" value="1"/>
</dbReference>
<reference evidence="3" key="1">
    <citation type="submission" date="2011-07" db="EMBL/GenBank/DDBJ databases">
        <authorList>
            <consortium name="Caenorhabditis brenneri Sequencing and Analysis Consortium"/>
            <person name="Wilson R.K."/>
        </authorList>
    </citation>
    <scope>NUCLEOTIDE SEQUENCE [LARGE SCALE GENOMIC DNA]</scope>
    <source>
        <strain evidence="3">PB2801</strain>
    </source>
</reference>
<feature type="domain" description="BTB" evidence="1">
    <location>
        <begin position="54"/>
        <end position="113"/>
    </location>
</feature>
<dbReference type="SUPFAM" id="SSF54695">
    <property type="entry name" value="POZ domain"/>
    <property type="match status" value="1"/>
</dbReference>
<protein>
    <recommendedName>
        <fullName evidence="1">BTB domain-containing protein</fullName>
    </recommendedName>
</protein>
<dbReference type="Gene3D" id="3.30.710.10">
    <property type="entry name" value="Potassium Channel Kv1.1, Chain A"/>
    <property type="match status" value="1"/>
</dbReference>
<dbReference type="Proteomes" id="UP000008068">
    <property type="component" value="Unassembled WGS sequence"/>
</dbReference>
<evidence type="ECO:0000313" key="3">
    <source>
        <dbReference type="Proteomes" id="UP000008068"/>
    </source>
</evidence>
<evidence type="ECO:0000259" key="1">
    <source>
        <dbReference type="PROSITE" id="PS50097"/>
    </source>
</evidence>
<dbReference type="InterPro" id="IPR052664">
    <property type="entry name" value="BTB-MATH_domain_protein"/>
</dbReference>
<evidence type="ECO:0000313" key="2">
    <source>
        <dbReference type="EMBL" id="EGT49544.1"/>
    </source>
</evidence>
<dbReference type="EMBL" id="GL379790">
    <property type="protein sequence ID" value="EGT49544.1"/>
    <property type="molecule type" value="Genomic_DNA"/>
</dbReference>
<dbReference type="InterPro" id="IPR000210">
    <property type="entry name" value="BTB/POZ_dom"/>
</dbReference>
<accession>G0MCS1</accession>
<dbReference type="CDD" id="cd18186">
    <property type="entry name" value="BTB_POZ_ZBTB_KLHL-like"/>
    <property type="match status" value="1"/>
</dbReference>
<dbReference type="PANTHER" id="PTHR22743:SF165">
    <property type="entry name" value="BTB AND MATH DOMAIN CONTAINING-RELATED"/>
    <property type="match status" value="1"/>
</dbReference>
<proteinExistence type="predicted"/>
<dbReference type="PROSITE" id="PS50097">
    <property type="entry name" value="BTB"/>
    <property type="match status" value="1"/>
</dbReference>
<dbReference type="Pfam" id="PF00651">
    <property type="entry name" value="BTB"/>
    <property type="match status" value="1"/>
</dbReference>
<dbReference type="InParanoid" id="G0MCS1"/>
<organism evidence="3">
    <name type="scientific">Caenorhabditis brenneri</name>
    <name type="common">Nematode worm</name>
    <dbReference type="NCBI Taxonomy" id="135651"/>
    <lineage>
        <taxon>Eukaryota</taxon>
        <taxon>Metazoa</taxon>
        <taxon>Ecdysozoa</taxon>
        <taxon>Nematoda</taxon>
        <taxon>Chromadorea</taxon>
        <taxon>Rhabditida</taxon>
        <taxon>Rhabditina</taxon>
        <taxon>Rhabditomorpha</taxon>
        <taxon>Rhabditoidea</taxon>
        <taxon>Rhabditidae</taxon>
        <taxon>Peloderinae</taxon>
        <taxon>Caenorhabditis</taxon>
    </lineage>
</organism>